<keyword evidence="1" id="KW-0472">Membrane</keyword>
<keyword evidence="1" id="KW-1133">Transmembrane helix</keyword>
<dbReference type="AlphaFoldDB" id="X0YZC9"/>
<protein>
    <submittedName>
        <fullName evidence="2">Uncharacterized protein</fullName>
    </submittedName>
</protein>
<sequence>MKNNNTEEKEAQNVDNYIITTCISLLAAFAVLINIKKPENIFVSYSIIISSFCLLLTLLESLWYKVRFPFKNSLLNKKRSNIIHNYSVKIANFTEKHFDSLVKMKLIENLPSEIKSNSNYSKIVDKLIKSDILDYSGNGKGRKVSEYLGKEGLSEFNDVIKSYTQNLSLEIKNVYHEIFNKPLNEKLSKIKFYLDLLSQHTRHYFFILGTVFFLIVIVLNIT</sequence>
<gene>
    <name evidence="2" type="ORF">S01H4_18692</name>
</gene>
<feature type="transmembrane region" description="Helical" evidence="1">
    <location>
        <begin position="17"/>
        <end position="35"/>
    </location>
</feature>
<evidence type="ECO:0000256" key="1">
    <source>
        <dbReference type="SAM" id="Phobius"/>
    </source>
</evidence>
<feature type="transmembrane region" description="Helical" evidence="1">
    <location>
        <begin position="203"/>
        <end position="221"/>
    </location>
</feature>
<accession>X0YZC9</accession>
<evidence type="ECO:0000313" key="2">
    <source>
        <dbReference type="EMBL" id="GAG53593.1"/>
    </source>
</evidence>
<dbReference type="EMBL" id="BART01008291">
    <property type="protein sequence ID" value="GAG53593.1"/>
    <property type="molecule type" value="Genomic_DNA"/>
</dbReference>
<reference evidence="2" key="1">
    <citation type="journal article" date="2014" name="Front. Microbiol.">
        <title>High frequency of phylogenetically diverse reductive dehalogenase-homologous genes in deep subseafloor sedimentary metagenomes.</title>
        <authorList>
            <person name="Kawai M."/>
            <person name="Futagami T."/>
            <person name="Toyoda A."/>
            <person name="Takaki Y."/>
            <person name="Nishi S."/>
            <person name="Hori S."/>
            <person name="Arai W."/>
            <person name="Tsubouchi T."/>
            <person name="Morono Y."/>
            <person name="Uchiyama I."/>
            <person name="Ito T."/>
            <person name="Fujiyama A."/>
            <person name="Inagaki F."/>
            <person name="Takami H."/>
        </authorList>
    </citation>
    <scope>NUCLEOTIDE SEQUENCE</scope>
    <source>
        <strain evidence="2">Expedition CK06-06</strain>
    </source>
</reference>
<name>X0YZC9_9ZZZZ</name>
<comment type="caution">
    <text evidence="2">The sequence shown here is derived from an EMBL/GenBank/DDBJ whole genome shotgun (WGS) entry which is preliminary data.</text>
</comment>
<feature type="transmembrane region" description="Helical" evidence="1">
    <location>
        <begin position="42"/>
        <end position="64"/>
    </location>
</feature>
<proteinExistence type="predicted"/>
<keyword evidence="1" id="KW-0812">Transmembrane</keyword>
<organism evidence="2">
    <name type="scientific">marine sediment metagenome</name>
    <dbReference type="NCBI Taxonomy" id="412755"/>
    <lineage>
        <taxon>unclassified sequences</taxon>
        <taxon>metagenomes</taxon>
        <taxon>ecological metagenomes</taxon>
    </lineage>
</organism>